<comment type="subcellular location">
    <subcellularLocation>
        <location evidence="2">Cell membrane</location>
        <topology evidence="2">Multi-pass membrane protein</topology>
    </subcellularLocation>
</comment>
<keyword evidence="8" id="KW-0547">Nucleotide-binding</keyword>
<dbReference type="EMBL" id="ACGS02000046">
    <property type="protein sequence ID" value="EFZ34027.1"/>
    <property type="molecule type" value="Genomic_DNA"/>
</dbReference>
<dbReference type="HOGENOM" id="CLU_000445_89_36_9"/>
<evidence type="ECO:0000256" key="9">
    <source>
        <dbReference type="ARBA" id="ARBA00022777"/>
    </source>
</evidence>
<keyword evidence="4" id="KW-1003">Cell membrane</keyword>
<evidence type="ECO:0000259" key="15">
    <source>
        <dbReference type="PROSITE" id="PS50885"/>
    </source>
</evidence>
<evidence type="ECO:0000256" key="1">
    <source>
        <dbReference type="ARBA" id="ARBA00000085"/>
    </source>
</evidence>
<dbReference type="Pfam" id="PF00512">
    <property type="entry name" value="HisKA"/>
    <property type="match status" value="1"/>
</dbReference>
<keyword evidence="12" id="KW-0902">Two-component regulatory system</keyword>
<dbReference type="GO" id="GO:0000155">
    <property type="term" value="F:phosphorelay sensor kinase activity"/>
    <property type="evidence" value="ECO:0007669"/>
    <property type="project" value="InterPro"/>
</dbReference>
<dbReference type="PROSITE" id="PS50885">
    <property type="entry name" value="HAMP"/>
    <property type="match status" value="1"/>
</dbReference>
<dbReference type="SUPFAM" id="SSF47384">
    <property type="entry name" value="Homodimeric domain of signal transducing histidine kinase"/>
    <property type="match status" value="1"/>
</dbReference>
<evidence type="ECO:0000256" key="5">
    <source>
        <dbReference type="ARBA" id="ARBA00022553"/>
    </source>
</evidence>
<evidence type="ECO:0000256" key="11">
    <source>
        <dbReference type="ARBA" id="ARBA00022989"/>
    </source>
</evidence>
<evidence type="ECO:0000256" key="3">
    <source>
        <dbReference type="ARBA" id="ARBA00012438"/>
    </source>
</evidence>
<proteinExistence type="predicted"/>
<dbReference type="Gene3D" id="3.30.565.10">
    <property type="entry name" value="Histidine kinase-like ATPase, C-terminal domain"/>
    <property type="match status" value="1"/>
</dbReference>
<dbReference type="PANTHER" id="PTHR45528">
    <property type="entry name" value="SENSOR HISTIDINE KINASE CPXA"/>
    <property type="match status" value="1"/>
</dbReference>
<sequence>MRQWIKRKLENRRNKKTTIYMELLKLLILSFVISFAFLIVVDRVTGNLVDEYYDSIDYEERETNRYARQFQNYIEKNDLKSTDKKKLDKWVLKKRVLLIAIYKKNRIVYNCSGVSASALEDQDDWSAKPYKLKFADGKASVYIQGVYSYELYYYAEIFSIILTFVVFFSIVMIGIRRRMKYIRQLSNDIKILEAGNLDYEIQAKGKDELYELALGLDDMRKSLKKQFEVKNEVMKANSKMVTEMSHDIRTPLTSIMLYSEILRSGKCRDEDQFQGYLEKIDQKTKQLKVMSDRLFNYSLINVDQKIQLEKRGTLEQIFFDPLSEMCGYLEQQGYQIKPVFLFKDTEIKVHDAYISRIIDNVTSNIVKYADPEFPIVIRSLYVEDDCGIVLENVVKEHTENEESTKIGLSNIKKMMGKMCGECRIEERDNLFIMTLLFKKEKNRRD</sequence>
<name>E7FSK9_9LACO</name>
<evidence type="ECO:0000256" key="13">
    <source>
        <dbReference type="ARBA" id="ARBA00023136"/>
    </source>
</evidence>
<evidence type="ECO:0000313" key="16">
    <source>
        <dbReference type="EMBL" id="EFZ34027.1"/>
    </source>
</evidence>
<dbReference type="GO" id="GO:0005886">
    <property type="term" value="C:plasma membrane"/>
    <property type="evidence" value="ECO:0007669"/>
    <property type="project" value="UniProtKB-SubCell"/>
</dbReference>
<keyword evidence="9 16" id="KW-0418">Kinase</keyword>
<keyword evidence="7 14" id="KW-0812">Transmembrane</keyword>
<dbReference type="InterPro" id="IPR003661">
    <property type="entry name" value="HisK_dim/P_dom"/>
</dbReference>
<dbReference type="SMART" id="SM00304">
    <property type="entry name" value="HAMP"/>
    <property type="match status" value="1"/>
</dbReference>
<organism evidence="16 17">
    <name type="scientific">Ligilactobacillus ruminis ATCC 25644</name>
    <dbReference type="NCBI Taxonomy" id="525362"/>
    <lineage>
        <taxon>Bacteria</taxon>
        <taxon>Bacillati</taxon>
        <taxon>Bacillota</taxon>
        <taxon>Bacilli</taxon>
        <taxon>Lactobacillales</taxon>
        <taxon>Lactobacillaceae</taxon>
        <taxon>Ligilactobacillus</taxon>
    </lineage>
</organism>
<dbReference type="InterPro" id="IPR003660">
    <property type="entry name" value="HAMP_dom"/>
</dbReference>
<dbReference type="SMART" id="SM00388">
    <property type="entry name" value="HisKA"/>
    <property type="match status" value="1"/>
</dbReference>
<evidence type="ECO:0000256" key="4">
    <source>
        <dbReference type="ARBA" id="ARBA00022475"/>
    </source>
</evidence>
<dbReference type="EC" id="2.7.13.3" evidence="3"/>
<dbReference type="AlphaFoldDB" id="E7FSK9"/>
<keyword evidence="5" id="KW-0597">Phosphoprotein</keyword>
<protein>
    <recommendedName>
        <fullName evidence="3">histidine kinase</fullName>
        <ecNumber evidence="3">2.7.13.3</ecNumber>
    </recommendedName>
</protein>
<evidence type="ECO:0000256" key="2">
    <source>
        <dbReference type="ARBA" id="ARBA00004651"/>
    </source>
</evidence>
<feature type="transmembrane region" description="Helical" evidence="14">
    <location>
        <begin position="20"/>
        <end position="41"/>
    </location>
</feature>
<dbReference type="GO" id="GO:0005524">
    <property type="term" value="F:ATP binding"/>
    <property type="evidence" value="ECO:0007669"/>
    <property type="project" value="UniProtKB-KW"/>
</dbReference>
<dbReference type="InterPro" id="IPR036890">
    <property type="entry name" value="HATPase_C_sf"/>
</dbReference>
<evidence type="ECO:0000256" key="10">
    <source>
        <dbReference type="ARBA" id="ARBA00022840"/>
    </source>
</evidence>
<reference evidence="16 17" key="1">
    <citation type="submission" date="2011-01" db="EMBL/GenBank/DDBJ databases">
        <authorList>
            <person name="Muzny D."/>
            <person name="Qin X."/>
            <person name="Buhay C."/>
            <person name="Dugan-Rocha S."/>
            <person name="Ding Y."/>
            <person name="Chen G."/>
            <person name="Hawes A."/>
            <person name="Holder M."/>
            <person name="Jhangiani S."/>
            <person name="Johnson A."/>
            <person name="Khan Z."/>
            <person name="Li Z."/>
            <person name="Liu W."/>
            <person name="Liu X."/>
            <person name="Perez L."/>
            <person name="Shen H."/>
            <person name="Wang Q."/>
            <person name="Watt J."/>
            <person name="Xi L."/>
            <person name="Xin Y."/>
            <person name="Zhou J."/>
            <person name="Deng J."/>
            <person name="Jiang H."/>
            <person name="Liu Y."/>
            <person name="Qu J."/>
            <person name="Song X.-Z."/>
            <person name="Zhang L."/>
            <person name="Villasana D."/>
            <person name="Johnson A."/>
            <person name="Liu J."/>
            <person name="Liyanage D."/>
            <person name="Lorensuhewa L."/>
            <person name="Robinson T."/>
            <person name="Song A."/>
            <person name="Song B.-B."/>
            <person name="Dinh H."/>
            <person name="Thornton R."/>
            <person name="Coyle M."/>
            <person name="Francisco L."/>
            <person name="Jackson L."/>
            <person name="Javaid M."/>
            <person name="Korchina V."/>
            <person name="Kovar C."/>
            <person name="Mata R."/>
            <person name="Mathew T."/>
            <person name="Ngo R."/>
            <person name="Nguyen L."/>
            <person name="Nguyen N."/>
            <person name="Okwuonu G."/>
            <person name="Ongeri F."/>
            <person name="Pham C."/>
            <person name="Simmons D."/>
            <person name="Wilczek-Boney K."/>
            <person name="Hale W."/>
            <person name="Jakkamsetti A."/>
            <person name="Pham P."/>
            <person name="Ruth R."/>
            <person name="San Lucas F."/>
            <person name="Warren J."/>
            <person name="Zhang J."/>
            <person name="Zhao Z."/>
            <person name="Zhou C."/>
            <person name="Zhu D."/>
            <person name="Lee S."/>
            <person name="Bess C."/>
            <person name="Blankenburg K."/>
            <person name="Forbes L."/>
            <person name="Fu Q."/>
            <person name="Gubbala S."/>
            <person name="Hirani K."/>
            <person name="Jayaseelan J.C."/>
            <person name="Lara F."/>
            <person name="Munidasa M."/>
            <person name="Palculict T."/>
            <person name="Patil S."/>
            <person name="Pu L.-L."/>
            <person name="Saada N."/>
            <person name="Tang L."/>
            <person name="Weissenberger G."/>
            <person name="Zhu Y."/>
            <person name="Hemphill L."/>
            <person name="Shang Y."/>
            <person name="Youmans B."/>
            <person name="Ayvaz T."/>
            <person name="Ross M."/>
            <person name="Santibanez J."/>
            <person name="Aqrawi P."/>
            <person name="Gross S."/>
            <person name="Joshi V."/>
            <person name="Fowler G."/>
            <person name="Nazareth L."/>
            <person name="Reid J."/>
            <person name="Worley K."/>
            <person name="Petrosino J."/>
            <person name="Highlander S."/>
            <person name="Gibbs R."/>
        </authorList>
    </citation>
    <scope>NUCLEOTIDE SEQUENCE [LARGE SCALE GENOMIC DNA]</scope>
    <source>
        <strain evidence="16 17">ATCC 25644</strain>
    </source>
</reference>
<keyword evidence="10" id="KW-0067">ATP-binding</keyword>
<evidence type="ECO:0000256" key="14">
    <source>
        <dbReference type="SAM" id="Phobius"/>
    </source>
</evidence>
<dbReference type="Gene3D" id="1.10.287.130">
    <property type="match status" value="1"/>
</dbReference>
<feature type="domain" description="HAMP" evidence="15">
    <location>
        <begin position="176"/>
        <end position="228"/>
    </location>
</feature>
<dbReference type="CDD" id="cd00082">
    <property type="entry name" value="HisKA"/>
    <property type="match status" value="1"/>
</dbReference>
<keyword evidence="13 14" id="KW-0472">Membrane</keyword>
<comment type="catalytic activity">
    <reaction evidence="1">
        <text>ATP + protein L-histidine = ADP + protein N-phospho-L-histidine.</text>
        <dbReference type="EC" id="2.7.13.3"/>
    </reaction>
</comment>
<dbReference type="Pfam" id="PF00672">
    <property type="entry name" value="HAMP"/>
    <property type="match status" value="1"/>
</dbReference>
<dbReference type="PANTHER" id="PTHR45528:SF1">
    <property type="entry name" value="SENSOR HISTIDINE KINASE CPXA"/>
    <property type="match status" value="1"/>
</dbReference>
<accession>E7FSK9</accession>
<dbReference type="CDD" id="cd06225">
    <property type="entry name" value="HAMP"/>
    <property type="match status" value="1"/>
</dbReference>
<evidence type="ECO:0000256" key="8">
    <source>
        <dbReference type="ARBA" id="ARBA00022741"/>
    </source>
</evidence>
<evidence type="ECO:0000256" key="12">
    <source>
        <dbReference type="ARBA" id="ARBA00023012"/>
    </source>
</evidence>
<evidence type="ECO:0000313" key="17">
    <source>
        <dbReference type="Proteomes" id="UP000004099"/>
    </source>
</evidence>
<keyword evidence="11 14" id="KW-1133">Transmembrane helix</keyword>
<dbReference type="InterPro" id="IPR050398">
    <property type="entry name" value="HssS/ArlS-like"/>
</dbReference>
<comment type="caution">
    <text evidence="16">The sequence shown here is derived from an EMBL/GenBank/DDBJ whole genome shotgun (WGS) entry which is preliminary data.</text>
</comment>
<feature type="transmembrane region" description="Helical" evidence="14">
    <location>
        <begin position="151"/>
        <end position="175"/>
    </location>
</feature>
<dbReference type="InterPro" id="IPR036097">
    <property type="entry name" value="HisK_dim/P_sf"/>
</dbReference>
<dbReference type="Gene3D" id="6.10.340.10">
    <property type="match status" value="1"/>
</dbReference>
<dbReference type="SUPFAM" id="SSF158472">
    <property type="entry name" value="HAMP domain-like"/>
    <property type="match status" value="1"/>
</dbReference>
<evidence type="ECO:0000256" key="7">
    <source>
        <dbReference type="ARBA" id="ARBA00022692"/>
    </source>
</evidence>
<gene>
    <name evidence="16" type="ORF">HMPREF0542_11886</name>
</gene>
<dbReference type="Proteomes" id="UP000004099">
    <property type="component" value="Unassembled WGS sequence"/>
</dbReference>
<keyword evidence="6 16" id="KW-0808">Transferase</keyword>
<evidence type="ECO:0000256" key="6">
    <source>
        <dbReference type="ARBA" id="ARBA00022679"/>
    </source>
</evidence>
<dbReference type="RefSeq" id="WP_003691999.1">
    <property type="nucleotide sequence ID" value="NZ_AFYE01000026.1"/>
</dbReference>